<protein>
    <submittedName>
        <fullName evidence="1">Uncharacterized protein</fullName>
    </submittedName>
</protein>
<organism evidence="1 2">
    <name type="scientific">Pristionchus entomophagus</name>
    <dbReference type="NCBI Taxonomy" id="358040"/>
    <lineage>
        <taxon>Eukaryota</taxon>
        <taxon>Metazoa</taxon>
        <taxon>Ecdysozoa</taxon>
        <taxon>Nematoda</taxon>
        <taxon>Chromadorea</taxon>
        <taxon>Rhabditida</taxon>
        <taxon>Rhabditina</taxon>
        <taxon>Diplogasteromorpha</taxon>
        <taxon>Diplogasteroidea</taxon>
        <taxon>Neodiplogasteridae</taxon>
        <taxon>Pristionchus</taxon>
    </lineage>
</organism>
<keyword evidence="2" id="KW-1185">Reference proteome</keyword>
<dbReference type="EMBL" id="BTSX01000004">
    <property type="protein sequence ID" value="GMS96350.1"/>
    <property type="molecule type" value="Genomic_DNA"/>
</dbReference>
<proteinExistence type="predicted"/>
<accession>A0AAV5TPJ6</accession>
<reference evidence="1" key="1">
    <citation type="submission" date="2023-10" db="EMBL/GenBank/DDBJ databases">
        <title>Genome assembly of Pristionchus species.</title>
        <authorList>
            <person name="Yoshida K."/>
            <person name="Sommer R.J."/>
        </authorList>
    </citation>
    <scope>NUCLEOTIDE SEQUENCE</scope>
    <source>
        <strain evidence="1">RS0144</strain>
    </source>
</reference>
<name>A0AAV5TPJ6_9BILA</name>
<feature type="non-terminal residue" evidence="1">
    <location>
        <position position="1"/>
    </location>
</feature>
<dbReference type="Proteomes" id="UP001432027">
    <property type="component" value="Unassembled WGS sequence"/>
</dbReference>
<comment type="caution">
    <text evidence="1">The sequence shown here is derived from an EMBL/GenBank/DDBJ whole genome shotgun (WGS) entry which is preliminary data.</text>
</comment>
<evidence type="ECO:0000313" key="2">
    <source>
        <dbReference type="Proteomes" id="UP001432027"/>
    </source>
</evidence>
<evidence type="ECO:0000313" key="1">
    <source>
        <dbReference type="EMBL" id="GMS96350.1"/>
    </source>
</evidence>
<dbReference type="AlphaFoldDB" id="A0AAV5TPJ6"/>
<gene>
    <name evidence="1" type="ORF">PENTCL1PPCAC_18525</name>
</gene>
<sequence length="102" mass="12041">PKKLFDALRSVPMRYTVSYLSIEAIKINTHFIRSLTDIDPTNIKQFDIKNYKVSKTIDRSDCKKFLEWLESIPERGEEKKMGPPFFVDDHKELQDELLSHLI</sequence>